<evidence type="ECO:0000313" key="3">
    <source>
        <dbReference type="Proteomes" id="UP000434276"/>
    </source>
</evidence>
<name>A0A5S9WUX3_ARATH</name>
<evidence type="ECO:0000313" key="2">
    <source>
        <dbReference type="EMBL" id="CAA0338002.1"/>
    </source>
</evidence>
<protein>
    <submittedName>
        <fullName evidence="2">Uncharacterized protein</fullName>
    </submittedName>
</protein>
<feature type="compositionally biased region" description="Acidic residues" evidence="1">
    <location>
        <begin position="45"/>
        <end position="64"/>
    </location>
</feature>
<proteinExistence type="predicted"/>
<sequence length="64" mass="7269">MKKGKEIKFPGKKKEKQKQCGFKDGPQRREEEEEVGWFGLGNSIDGDDEEVGDDDEDDDDYDGA</sequence>
<reference evidence="2 3" key="1">
    <citation type="submission" date="2019-12" db="EMBL/GenBank/DDBJ databases">
        <authorList>
            <person name="Jiao W.-B."/>
            <person name="Schneeberger K."/>
        </authorList>
    </citation>
    <scope>NUCLEOTIDE SEQUENCE [LARGE SCALE GENOMIC DNA]</scope>
    <source>
        <strain evidence="3">cv. C24</strain>
    </source>
</reference>
<dbReference type="AlphaFoldDB" id="A0A5S9WUX3"/>
<organism evidence="2 3">
    <name type="scientific">Arabidopsis thaliana</name>
    <name type="common">Mouse-ear cress</name>
    <dbReference type="NCBI Taxonomy" id="3702"/>
    <lineage>
        <taxon>Eukaryota</taxon>
        <taxon>Viridiplantae</taxon>
        <taxon>Streptophyta</taxon>
        <taxon>Embryophyta</taxon>
        <taxon>Tracheophyta</taxon>
        <taxon>Spermatophyta</taxon>
        <taxon>Magnoliopsida</taxon>
        <taxon>eudicotyledons</taxon>
        <taxon>Gunneridae</taxon>
        <taxon>Pentapetalae</taxon>
        <taxon>rosids</taxon>
        <taxon>malvids</taxon>
        <taxon>Brassicales</taxon>
        <taxon>Brassicaceae</taxon>
        <taxon>Camelineae</taxon>
        <taxon>Arabidopsis</taxon>
    </lineage>
</organism>
<dbReference type="EMBL" id="CACSHJ010000087">
    <property type="protein sequence ID" value="CAA0338002.1"/>
    <property type="molecule type" value="Genomic_DNA"/>
</dbReference>
<accession>A0A5S9WUX3</accession>
<evidence type="ECO:0000256" key="1">
    <source>
        <dbReference type="SAM" id="MobiDB-lite"/>
    </source>
</evidence>
<gene>
    <name evidence="2" type="ORF">C24_LOCUS6571</name>
</gene>
<feature type="region of interest" description="Disordered" evidence="1">
    <location>
        <begin position="1"/>
        <end position="64"/>
    </location>
</feature>
<dbReference type="Proteomes" id="UP000434276">
    <property type="component" value="Unassembled WGS sequence"/>
</dbReference>